<comment type="catalytic activity">
    <reaction evidence="1">
        <text>Hydrolysis of alpha-(2-&gt;3)-, alpha-(2-&gt;6)-, alpha-(2-&gt;8)- glycosidic linkages of terminal sialic acid residues in oligosaccharides, glycoproteins, glycolipids, colominic acid and synthetic substrates.</text>
        <dbReference type="EC" id="3.2.1.18"/>
    </reaction>
</comment>
<name>A0A9D9EJ02_9BACT</name>
<dbReference type="PROSITE" id="PS51257">
    <property type="entry name" value="PROKAR_LIPOPROTEIN"/>
    <property type="match status" value="1"/>
</dbReference>
<dbReference type="Proteomes" id="UP000810252">
    <property type="component" value="Unassembled WGS sequence"/>
</dbReference>
<proteinExistence type="inferred from homology"/>
<dbReference type="Gene3D" id="2.120.10.10">
    <property type="match status" value="1"/>
</dbReference>
<accession>A0A9D9EJ02</accession>
<reference evidence="6" key="2">
    <citation type="journal article" date="2021" name="PeerJ">
        <title>Extensive microbial diversity within the chicken gut microbiome revealed by metagenomics and culture.</title>
        <authorList>
            <person name="Gilroy R."/>
            <person name="Ravi A."/>
            <person name="Getino M."/>
            <person name="Pursley I."/>
            <person name="Horton D.L."/>
            <person name="Alikhan N.F."/>
            <person name="Baker D."/>
            <person name="Gharbi K."/>
            <person name="Hall N."/>
            <person name="Watson M."/>
            <person name="Adriaenssens E.M."/>
            <person name="Foster-Nyarko E."/>
            <person name="Jarju S."/>
            <person name="Secka A."/>
            <person name="Antonio M."/>
            <person name="Oren A."/>
            <person name="Chaudhuri R.R."/>
            <person name="La Ragione R."/>
            <person name="Hildebrand F."/>
            <person name="Pallen M.J."/>
        </authorList>
    </citation>
    <scope>NUCLEOTIDE SEQUENCE</scope>
    <source>
        <strain evidence="6">20514</strain>
    </source>
</reference>
<feature type="domain" description="Sialidase" evidence="5">
    <location>
        <begin position="145"/>
        <end position="380"/>
    </location>
</feature>
<evidence type="ECO:0000313" key="7">
    <source>
        <dbReference type="Proteomes" id="UP000810252"/>
    </source>
</evidence>
<dbReference type="InterPro" id="IPR011040">
    <property type="entry name" value="Sialidase"/>
</dbReference>
<dbReference type="AlphaFoldDB" id="A0A9D9EJ02"/>
<dbReference type="EMBL" id="JADIMQ010000081">
    <property type="protein sequence ID" value="MBO8448752.1"/>
    <property type="molecule type" value="Genomic_DNA"/>
</dbReference>
<feature type="signal peptide" evidence="4">
    <location>
        <begin position="1"/>
        <end position="24"/>
    </location>
</feature>
<dbReference type="GO" id="GO:0005737">
    <property type="term" value="C:cytoplasm"/>
    <property type="evidence" value="ECO:0007669"/>
    <property type="project" value="TreeGrafter"/>
</dbReference>
<comment type="caution">
    <text evidence="6">The sequence shown here is derived from an EMBL/GenBank/DDBJ whole genome shotgun (WGS) entry which is preliminary data.</text>
</comment>
<evidence type="ECO:0000256" key="4">
    <source>
        <dbReference type="SAM" id="SignalP"/>
    </source>
</evidence>
<comment type="similarity">
    <text evidence="2">Belongs to the glycosyl hydrolase 33 family.</text>
</comment>
<dbReference type="InterPro" id="IPR026856">
    <property type="entry name" value="Sialidase_fam"/>
</dbReference>
<dbReference type="InterPro" id="IPR036278">
    <property type="entry name" value="Sialidase_sf"/>
</dbReference>
<dbReference type="SUPFAM" id="SSF50939">
    <property type="entry name" value="Sialidases"/>
    <property type="match status" value="1"/>
</dbReference>
<feature type="chain" id="PRO_5039600930" description="exo-alpha-sialidase" evidence="4">
    <location>
        <begin position="25"/>
        <end position="421"/>
    </location>
</feature>
<reference evidence="6" key="1">
    <citation type="submission" date="2020-10" db="EMBL/GenBank/DDBJ databases">
        <authorList>
            <person name="Gilroy R."/>
        </authorList>
    </citation>
    <scope>NUCLEOTIDE SEQUENCE</scope>
    <source>
        <strain evidence="6">20514</strain>
    </source>
</reference>
<evidence type="ECO:0000256" key="2">
    <source>
        <dbReference type="ARBA" id="ARBA00009348"/>
    </source>
</evidence>
<evidence type="ECO:0000256" key="1">
    <source>
        <dbReference type="ARBA" id="ARBA00000427"/>
    </source>
</evidence>
<gene>
    <name evidence="6" type="ORF">IAC29_05730</name>
</gene>
<dbReference type="GO" id="GO:0009313">
    <property type="term" value="P:oligosaccharide catabolic process"/>
    <property type="evidence" value="ECO:0007669"/>
    <property type="project" value="TreeGrafter"/>
</dbReference>
<protein>
    <recommendedName>
        <fullName evidence="3">exo-alpha-sialidase</fullName>
        <ecNumber evidence="3">3.2.1.18</ecNumber>
    </recommendedName>
</protein>
<sequence>MKMIMNYLYTPACMLLLCAAVVSCSGKEIQRPDVVNPIYPVTEPEGTEGTIAEESLETSISYRGWSGDKSLSRPFASGTEANSVRIPSVVTAADGSLLVFCEARHNSWRDKSYTDIVVRRSTDNGKTWSAVQNLTGSANGGNYAFMDPVPVVAGNGEIFLFCCRWLKDNSDASNNRAFRLSSSDNGVTWSAPEDVTGEVIVPGCFSAGFGPGSGTRISGGQHAGRMILPSRQYDGSSSKGICIYSDDNGRTWNTSSEVRAGESQIADAGDGSLVMNIRAGSDRYASFSGDGGATWSSASKVADLPSLSGGCHSGVFGTGDGTVFWCGPTGTSSTADNDNRYALTLYRSITGAETWTMKHCLYDLASGYADMTSASDGRLVIVFESGPEKGFTRASGNRPAEWMCIDVIMIPGTVSDKGYWF</sequence>
<dbReference type="PANTHER" id="PTHR10628">
    <property type="entry name" value="SIALIDASE"/>
    <property type="match status" value="1"/>
</dbReference>
<dbReference type="GO" id="GO:0016020">
    <property type="term" value="C:membrane"/>
    <property type="evidence" value="ECO:0007669"/>
    <property type="project" value="TreeGrafter"/>
</dbReference>
<dbReference type="CDD" id="cd15482">
    <property type="entry name" value="Sialidase_non-viral"/>
    <property type="match status" value="1"/>
</dbReference>
<dbReference type="Pfam" id="PF13088">
    <property type="entry name" value="BNR_2"/>
    <property type="match status" value="1"/>
</dbReference>
<dbReference type="GO" id="GO:0004308">
    <property type="term" value="F:exo-alpha-sialidase activity"/>
    <property type="evidence" value="ECO:0007669"/>
    <property type="project" value="UniProtKB-EC"/>
</dbReference>
<evidence type="ECO:0000259" key="5">
    <source>
        <dbReference type="Pfam" id="PF13088"/>
    </source>
</evidence>
<organism evidence="6 7">
    <name type="scientific">Candidatus Cryptobacteroides merdigallinarum</name>
    <dbReference type="NCBI Taxonomy" id="2840770"/>
    <lineage>
        <taxon>Bacteria</taxon>
        <taxon>Pseudomonadati</taxon>
        <taxon>Bacteroidota</taxon>
        <taxon>Bacteroidia</taxon>
        <taxon>Bacteroidales</taxon>
        <taxon>Candidatus Cryptobacteroides</taxon>
    </lineage>
</organism>
<dbReference type="GO" id="GO:0006689">
    <property type="term" value="P:ganglioside catabolic process"/>
    <property type="evidence" value="ECO:0007669"/>
    <property type="project" value="TreeGrafter"/>
</dbReference>
<keyword evidence="4" id="KW-0732">Signal</keyword>
<dbReference type="EC" id="3.2.1.18" evidence="3"/>
<evidence type="ECO:0000313" key="6">
    <source>
        <dbReference type="EMBL" id="MBO8448752.1"/>
    </source>
</evidence>
<dbReference type="PANTHER" id="PTHR10628:SF30">
    <property type="entry name" value="EXO-ALPHA-SIALIDASE"/>
    <property type="match status" value="1"/>
</dbReference>
<evidence type="ECO:0000256" key="3">
    <source>
        <dbReference type="ARBA" id="ARBA00012733"/>
    </source>
</evidence>